<dbReference type="Gene3D" id="2.115.10.20">
    <property type="entry name" value="Glycosyl hydrolase domain, family 43"/>
    <property type="match status" value="1"/>
</dbReference>
<keyword evidence="2 7" id="KW-0378">Hydrolase</keyword>
<dbReference type="AlphaFoldDB" id="A0A6N3E7S0"/>
<dbReference type="Pfam" id="PF17851">
    <property type="entry name" value="GH43_C2"/>
    <property type="match status" value="1"/>
</dbReference>
<accession>A0A6N3E7S0</accession>
<feature type="chain" id="PRO_5026970809" evidence="5">
    <location>
        <begin position="21"/>
        <end position="697"/>
    </location>
</feature>
<feature type="active site" description="Proton donor" evidence="4">
    <location>
        <position position="201"/>
    </location>
</feature>
<evidence type="ECO:0000259" key="6">
    <source>
        <dbReference type="Pfam" id="PF17851"/>
    </source>
</evidence>
<dbReference type="InterPro" id="IPR013320">
    <property type="entry name" value="ConA-like_dom_sf"/>
</dbReference>
<evidence type="ECO:0000313" key="7">
    <source>
        <dbReference type="EMBL" id="VYU35838.1"/>
    </source>
</evidence>
<evidence type="ECO:0000256" key="3">
    <source>
        <dbReference type="ARBA" id="ARBA00023295"/>
    </source>
</evidence>
<dbReference type="InterPro" id="IPR023296">
    <property type="entry name" value="Glyco_hydro_beta-prop_sf"/>
</dbReference>
<evidence type="ECO:0000256" key="4">
    <source>
        <dbReference type="PIRSR" id="PIRSR606710-1"/>
    </source>
</evidence>
<dbReference type="Pfam" id="PF04616">
    <property type="entry name" value="Glyco_hydro_43"/>
    <property type="match status" value="1"/>
</dbReference>
<evidence type="ECO:0000256" key="5">
    <source>
        <dbReference type="SAM" id="SignalP"/>
    </source>
</evidence>
<dbReference type="SUPFAM" id="SSF75005">
    <property type="entry name" value="Arabinanase/levansucrase/invertase"/>
    <property type="match status" value="1"/>
</dbReference>
<dbReference type="PANTHER" id="PTHR42812:SF12">
    <property type="entry name" value="BETA-XYLOSIDASE-RELATED"/>
    <property type="match status" value="1"/>
</dbReference>
<dbReference type="EMBL" id="CACRUT010000015">
    <property type="protein sequence ID" value="VYU35838.1"/>
    <property type="molecule type" value="Genomic_DNA"/>
</dbReference>
<organism evidence="7">
    <name type="scientific">Paraprevotella clara</name>
    <dbReference type="NCBI Taxonomy" id="454154"/>
    <lineage>
        <taxon>Bacteria</taxon>
        <taxon>Pseudomonadati</taxon>
        <taxon>Bacteroidota</taxon>
        <taxon>Bacteroidia</taxon>
        <taxon>Bacteroidales</taxon>
        <taxon>Prevotellaceae</taxon>
        <taxon>Paraprevotella</taxon>
    </lineage>
</organism>
<dbReference type="GO" id="GO:0009044">
    <property type="term" value="F:xylan 1,4-beta-xylosidase activity"/>
    <property type="evidence" value="ECO:0007669"/>
    <property type="project" value="UniProtKB-EC"/>
</dbReference>
<dbReference type="EC" id="3.2.1.37" evidence="7"/>
<dbReference type="SUPFAM" id="SSF49899">
    <property type="entry name" value="Concanavalin A-like lectins/glucanases"/>
    <property type="match status" value="1"/>
</dbReference>
<sequence>MEIKHIFILFLLLLPNKVSAQSWTADNGNGTYTNPLFYDECSDPDIIRVGEYFYMTGTTMHSMPGLAIYRSRDLVNWYFLTYVFESLELGPEFRLENGMEEYGQGIWAPCLRYHDGHFYIFSNVNNHGLQVFIAANPLGPWEHKQIGGKTYDLSVLFDDDGKIYAVYGYDTVNLVEIEPDFSGFVEGSRRTIIRGGNAMSEGHHFYKIGGKYFIFSANYSPIGRMQCARADNICGPYETRVVSTKETLGTQRGYRVNDGIMWQPDMPKPGEKFNVWKPLEWDYKAAPLHQGGIVELPNGEWWGFSMLDFRSVGRTTCLSPITWVDGWPYFGLPGNLGRTPRTWYKPNVGIDVEPHAPFVRSDSFDGKSLNPIWQWNHEPNNRKWELAKGVLRLHTMPAAHFMWARNTLTQRGIGPESQVTVTLDASHLKNGDIAGLALLNLPYAWIGVVHTGQKQTLRWYDMYKNDTIDIPLSQSKVWLRAFGNFDQDIACLSYSFDGKHFKQLGDSILMPYQLKTFQGTRYALFAYNAEGREGGFADFDNFKLDEPLADRSQNIPIGQIIRLTNYGSGKRVWANPRGMLCSAAIGSKPYDTSDCLFRVHDRGNGRVALEAMNGTGFITVVGAGLAADVRLVKQESEACLFMWQDMLRGQCMLLSMKTQRYIGLDARTDEPYSADWPGTTPNRRDGTVLCWEVVTKI</sequence>
<reference evidence="7" key="1">
    <citation type="submission" date="2019-11" db="EMBL/GenBank/DDBJ databases">
        <authorList>
            <person name="Feng L."/>
        </authorList>
    </citation>
    <scope>NUCLEOTIDE SEQUENCE</scope>
    <source>
        <strain evidence="7">PclaraLFYP37</strain>
    </source>
</reference>
<dbReference type="PANTHER" id="PTHR42812">
    <property type="entry name" value="BETA-XYLOSIDASE"/>
    <property type="match status" value="1"/>
</dbReference>
<keyword evidence="5" id="KW-0732">Signal</keyword>
<feature type="domain" description="Beta-xylosidase C-terminal Concanavalin A-like" evidence="6">
    <location>
        <begin position="361"/>
        <end position="543"/>
    </location>
</feature>
<feature type="signal peptide" evidence="5">
    <location>
        <begin position="1"/>
        <end position="20"/>
    </location>
</feature>
<dbReference type="InterPro" id="IPR051795">
    <property type="entry name" value="Glycosyl_Hydrlase_43"/>
</dbReference>
<dbReference type="InterPro" id="IPR041542">
    <property type="entry name" value="GH43_C2"/>
</dbReference>
<name>A0A6N3E7S0_9BACT</name>
<evidence type="ECO:0000256" key="1">
    <source>
        <dbReference type="ARBA" id="ARBA00009865"/>
    </source>
</evidence>
<feature type="active site" description="Proton acceptor" evidence="4">
    <location>
        <position position="43"/>
    </location>
</feature>
<dbReference type="InterPro" id="IPR006710">
    <property type="entry name" value="Glyco_hydro_43"/>
</dbReference>
<proteinExistence type="inferred from homology"/>
<comment type="similarity">
    <text evidence="1">Belongs to the glycosyl hydrolase 43 family.</text>
</comment>
<dbReference type="CDD" id="cd09001">
    <property type="entry name" value="GH43_FsAxh1-like"/>
    <property type="match status" value="1"/>
</dbReference>
<protein>
    <submittedName>
        <fullName evidence="7">Beta-xylosidase</fullName>
        <ecNumber evidence="7">3.2.1.37</ecNumber>
    </submittedName>
</protein>
<dbReference type="GO" id="GO:0005975">
    <property type="term" value="P:carbohydrate metabolic process"/>
    <property type="evidence" value="ECO:0007669"/>
    <property type="project" value="InterPro"/>
</dbReference>
<dbReference type="RefSeq" id="WP_412442057.1">
    <property type="nucleotide sequence ID" value="NZ_CACRUT010000015.1"/>
</dbReference>
<gene>
    <name evidence="7" type="primary">xynB_6</name>
    <name evidence="7" type="ORF">PCLFYP37_02620</name>
</gene>
<dbReference type="Gene3D" id="2.60.120.200">
    <property type="match status" value="1"/>
</dbReference>
<keyword evidence="3 7" id="KW-0326">Glycosidase</keyword>
<evidence type="ECO:0000256" key="2">
    <source>
        <dbReference type="ARBA" id="ARBA00022801"/>
    </source>
</evidence>